<dbReference type="Ensembl" id="ENSSSCT00015089942.1">
    <property type="protein sequence ID" value="ENSSSCP00015036758.1"/>
    <property type="gene ID" value="ENSSSCG00015067089.1"/>
</dbReference>
<dbReference type="Proteomes" id="UP000694570">
    <property type="component" value="Unplaced"/>
</dbReference>
<dbReference type="Ensembl" id="ENSSSCT00040079669.1">
    <property type="protein sequence ID" value="ENSSSCP00040034406.1"/>
    <property type="gene ID" value="ENSSSCG00040058689.1"/>
</dbReference>
<dbReference type="Pfam" id="PF15936">
    <property type="entry name" value="DUF4749"/>
    <property type="match status" value="1"/>
</dbReference>
<dbReference type="Ensembl" id="ENSSSCT00060005049.1">
    <property type="protein sequence ID" value="ENSSSCP00060001686.1"/>
    <property type="gene ID" value="ENSSSCG00060004067.1"/>
</dbReference>
<dbReference type="Pfam" id="PF00412">
    <property type="entry name" value="LIM"/>
    <property type="match status" value="1"/>
</dbReference>
<accession>A0A8D1SM00</accession>
<dbReference type="Ensembl" id="ENSSSCT00030061371.1">
    <property type="protein sequence ID" value="ENSSSCP00030028068.1"/>
    <property type="gene ID" value="ENSSSCG00030043949.1"/>
</dbReference>
<dbReference type="GO" id="GO:0005856">
    <property type="term" value="C:cytoskeleton"/>
    <property type="evidence" value="ECO:0007669"/>
    <property type="project" value="UniProtKB-SubCell"/>
</dbReference>
<dbReference type="Proteomes" id="UP000694723">
    <property type="component" value="Unplaced"/>
</dbReference>
<feature type="region of interest" description="Disordered" evidence="8">
    <location>
        <begin position="89"/>
        <end position="225"/>
    </location>
</feature>
<evidence type="ECO:0000256" key="5">
    <source>
        <dbReference type="ARBA" id="ARBA00023038"/>
    </source>
</evidence>
<evidence type="ECO:0000256" key="4">
    <source>
        <dbReference type="ARBA" id="ARBA00022833"/>
    </source>
</evidence>
<dbReference type="CDD" id="cd09449">
    <property type="entry name" value="LIM_Mystique"/>
    <property type="match status" value="1"/>
</dbReference>
<proteinExistence type="predicted"/>
<evidence type="ECO:0000256" key="6">
    <source>
        <dbReference type="ARBA" id="ARBA00023212"/>
    </source>
</evidence>
<feature type="domain" description="LIM zinc-binding" evidence="9">
    <location>
        <begin position="291"/>
        <end position="351"/>
    </location>
</feature>
<dbReference type="PANTHER" id="PTHR24214">
    <property type="entry name" value="PDZ AND LIM DOMAIN PROTEIN ZASP"/>
    <property type="match status" value="1"/>
</dbReference>
<dbReference type="InterPro" id="IPR031847">
    <property type="entry name" value="PDLI1-4/Zasp-like_mid"/>
</dbReference>
<protein>
    <submittedName>
        <fullName evidence="10">PDZ and LIM domain 2</fullName>
    </submittedName>
</protein>
<dbReference type="InterPro" id="IPR050604">
    <property type="entry name" value="PDZ-LIM_domain"/>
</dbReference>
<dbReference type="SMART" id="SM00132">
    <property type="entry name" value="LIM"/>
    <property type="match status" value="1"/>
</dbReference>
<evidence type="ECO:0000256" key="3">
    <source>
        <dbReference type="ARBA" id="ARBA00022723"/>
    </source>
</evidence>
<dbReference type="Gene3D" id="2.10.110.10">
    <property type="entry name" value="Cysteine Rich Protein"/>
    <property type="match status" value="1"/>
</dbReference>
<reference evidence="10" key="1">
    <citation type="submission" date="2025-05" db="UniProtKB">
        <authorList>
            <consortium name="Ensembl"/>
        </authorList>
    </citation>
    <scope>IDENTIFICATION</scope>
</reference>
<feature type="compositionally biased region" description="Low complexity" evidence="8">
    <location>
        <begin position="120"/>
        <end position="146"/>
    </location>
</feature>
<dbReference type="Proteomes" id="UP000694571">
    <property type="component" value="Unplaced"/>
</dbReference>
<dbReference type="GO" id="GO:0046872">
    <property type="term" value="F:metal ion binding"/>
    <property type="evidence" value="ECO:0007669"/>
    <property type="project" value="UniProtKB-KW"/>
</dbReference>
<dbReference type="AlphaFoldDB" id="A0A8D1SM00"/>
<keyword evidence="4 7" id="KW-0862">Zinc</keyword>
<keyword evidence="6" id="KW-0963">Cytoplasm</keyword>
<gene>
    <name evidence="10" type="primary">PDLIM2</name>
</gene>
<name>A0A8D1SM00_PIG</name>
<keyword evidence="3 7" id="KW-0479">Metal-binding</keyword>
<dbReference type="FunFam" id="2.10.110.10:FF:000085">
    <property type="entry name" value="PDZ and LIM domain 2 (mystique)"/>
    <property type="match status" value="1"/>
</dbReference>
<dbReference type="Proteomes" id="UP000694726">
    <property type="component" value="Unplaced"/>
</dbReference>
<feature type="compositionally biased region" description="Low complexity" evidence="8">
    <location>
        <begin position="269"/>
        <end position="279"/>
    </location>
</feature>
<dbReference type="Ensembl" id="ENSSSCT00050106557.1">
    <property type="protein sequence ID" value="ENSSSCP00050047044.1"/>
    <property type="gene ID" value="ENSSSCG00050077382.1"/>
</dbReference>
<dbReference type="InterPro" id="IPR001781">
    <property type="entry name" value="Znf_LIM"/>
</dbReference>
<dbReference type="Proteomes" id="UP000694725">
    <property type="component" value="Unplaced"/>
</dbReference>
<dbReference type="PANTHER" id="PTHR24214:SF1">
    <property type="entry name" value="PDZ AND LIM DOMAIN PROTEIN 2"/>
    <property type="match status" value="1"/>
</dbReference>
<feature type="region of interest" description="Disordered" evidence="8">
    <location>
        <begin position="263"/>
        <end position="282"/>
    </location>
</feature>
<dbReference type="Ensembl" id="ENSSSCT00055049557.1">
    <property type="protein sequence ID" value="ENSSSCP00055039611.1"/>
    <property type="gene ID" value="ENSSSCG00055024974.1"/>
</dbReference>
<dbReference type="PROSITE" id="PS00478">
    <property type="entry name" value="LIM_DOMAIN_1"/>
    <property type="match status" value="1"/>
</dbReference>
<dbReference type="SUPFAM" id="SSF57716">
    <property type="entry name" value="Glucocorticoid receptor-like (DNA-binding domain)"/>
    <property type="match status" value="1"/>
</dbReference>
<keyword evidence="6" id="KW-0206">Cytoskeleton</keyword>
<dbReference type="Proteomes" id="UP000694724">
    <property type="component" value="Unplaced"/>
</dbReference>
<keyword evidence="5 7" id="KW-0440">LIM domain</keyword>
<evidence type="ECO:0000259" key="9">
    <source>
        <dbReference type="PROSITE" id="PS50023"/>
    </source>
</evidence>
<evidence type="ECO:0000256" key="8">
    <source>
        <dbReference type="SAM" id="MobiDB-lite"/>
    </source>
</evidence>
<comment type="subcellular location">
    <subcellularLocation>
        <location evidence="1">Cytoplasm</location>
        <location evidence="1">Cytoskeleton</location>
    </subcellularLocation>
</comment>
<keyword evidence="2" id="KW-0597">Phosphoprotein</keyword>
<dbReference type="PROSITE" id="PS50023">
    <property type="entry name" value="LIM_DOMAIN_2"/>
    <property type="match status" value="1"/>
</dbReference>
<evidence type="ECO:0000256" key="2">
    <source>
        <dbReference type="ARBA" id="ARBA00022553"/>
    </source>
</evidence>
<dbReference type="Ensembl" id="ENSSSCT00065009884.1">
    <property type="protein sequence ID" value="ENSSSCP00065004113.1"/>
    <property type="gene ID" value="ENSSSCG00065007357.1"/>
</dbReference>
<evidence type="ECO:0000256" key="7">
    <source>
        <dbReference type="PROSITE-ProRule" id="PRU00125"/>
    </source>
</evidence>
<evidence type="ECO:0000256" key="1">
    <source>
        <dbReference type="ARBA" id="ARBA00004245"/>
    </source>
</evidence>
<feature type="compositionally biased region" description="Low complexity" evidence="8">
    <location>
        <begin position="205"/>
        <end position="214"/>
    </location>
</feature>
<organism evidence="10 11">
    <name type="scientific">Sus scrofa</name>
    <name type="common">Pig</name>
    <dbReference type="NCBI Taxonomy" id="9823"/>
    <lineage>
        <taxon>Eukaryota</taxon>
        <taxon>Metazoa</taxon>
        <taxon>Chordata</taxon>
        <taxon>Craniata</taxon>
        <taxon>Vertebrata</taxon>
        <taxon>Euteleostomi</taxon>
        <taxon>Mammalia</taxon>
        <taxon>Eutheria</taxon>
        <taxon>Laurasiatheria</taxon>
        <taxon>Artiodactyla</taxon>
        <taxon>Suina</taxon>
        <taxon>Suidae</taxon>
        <taxon>Sus</taxon>
    </lineage>
</organism>
<evidence type="ECO:0000313" key="11">
    <source>
        <dbReference type="Proteomes" id="UP000694723"/>
    </source>
</evidence>
<evidence type="ECO:0000313" key="10">
    <source>
        <dbReference type="Ensembl" id="ENSSSCP00060001686.1"/>
    </source>
</evidence>
<sequence length="359" mass="38449">MMVICCKFGKVKTWLPVSEWLGHFTDLQDPLWEQLESTALTSLAGGVVQDPGDPGLPLSSSQVSGCLSWADQWGKLHGGVGYSLSGRMVPPAGSPSPCSSWPRPASPLSPQGSRRGHTDSQSSLRSSCSSQASLSPRPSSPFSTLPPTSPHTPAGEVVTSHSLQSLAHSPGPATADHLSYGGRPGSRQAGDWAVLVLPPQPSPGPRSSSPRLSVASEGESHLLREDSEVFKMLQENREARVAPRQSSSFRLLQEALEAEERGGTPAFLPSPLSPQSSLPTSRVLATPPKLHTCEKCSTSIANQAVRIQEGRYRHPGCYTCADCGLNLKMRGHFWVGDELYCEKHARQRYSAPSTLNSQA</sequence>
<dbReference type="Proteomes" id="UP000694722">
    <property type="component" value="Unplaced"/>
</dbReference>